<reference evidence="2 3" key="1">
    <citation type="journal article" date="2023" name="Arcadia Sci">
        <title>De novo assembly of a long-read Amblyomma americanum tick genome.</title>
        <authorList>
            <person name="Chou S."/>
            <person name="Poskanzer K.E."/>
            <person name="Rollins M."/>
            <person name="Thuy-Boun P.S."/>
        </authorList>
    </citation>
    <scope>NUCLEOTIDE SEQUENCE [LARGE SCALE GENOMIC DNA]</scope>
    <source>
        <strain evidence="2">F_SG_1</strain>
        <tissue evidence="2">Salivary glands</tissue>
    </source>
</reference>
<evidence type="ECO:0000256" key="1">
    <source>
        <dbReference type="SAM" id="MobiDB-lite"/>
    </source>
</evidence>
<evidence type="ECO:0000313" key="3">
    <source>
        <dbReference type="Proteomes" id="UP001321473"/>
    </source>
</evidence>
<dbReference type="Proteomes" id="UP001321473">
    <property type="component" value="Unassembled WGS sequence"/>
</dbReference>
<keyword evidence="3" id="KW-1185">Reference proteome</keyword>
<protein>
    <submittedName>
        <fullName evidence="2">Uncharacterized protein</fullName>
    </submittedName>
</protein>
<dbReference type="EMBL" id="JARKHS020026592">
    <property type="protein sequence ID" value="KAK8766197.1"/>
    <property type="molecule type" value="Genomic_DNA"/>
</dbReference>
<comment type="caution">
    <text evidence="2">The sequence shown here is derived from an EMBL/GenBank/DDBJ whole genome shotgun (WGS) entry which is preliminary data.</text>
</comment>
<organism evidence="2 3">
    <name type="scientific">Amblyomma americanum</name>
    <name type="common">Lone star tick</name>
    <dbReference type="NCBI Taxonomy" id="6943"/>
    <lineage>
        <taxon>Eukaryota</taxon>
        <taxon>Metazoa</taxon>
        <taxon>Ecdysozoa</taxon>
        <taxon>Arthropoda</taxon>
        <taxon>Chelicerata</taxon>
        <taxon>Arachnida</taxon>
        <taxon>Acari</taxon>
        <taxon>Parasitiformes</taxon>
        <taxon>Ixodida</taxon>
        <taxon>Ixodoidea</taxon>
        <taxon>Ixodidae</taxon>
        <taxon>Amblyomminae</taxon>
        <taxon>Amblyomma</taxon>
    </lineage>
</organism>
<sequence>MPTIHPVVSMPIRLIVSESTPTGLNCQSLDGGRADILDEAPFRDKIAFADMCRNFNHAIKLPAQGSSQHKAQGNELNSSSSCNK</sequence>
<proteinExistence type="predicted"/>
<dbReference type="AlphaFoldDB" id="A0AAQ4DUQ7"/>
<name>A0AAQ4DUQ7_AMBAM</name>
<gene>
    <name evidence="2" type="ORF">V5799_007027</name>
</gene>
<evidence type="ECO:0000313" key="2">
    <source>
        <dbReference type="EMBL" id="KAK8766197.1"/>
    </source>
</evidence>
<accession>A0AAQ4DUQ7</accession>
<feature type="compositionally biased region" description="Polar residues" evidence="1">
    <location>
        <begin position="64"/>
        <end position="84"/>
    </location>
</feature>
<feature type="region of interest" description="Disordered" evidence="1">
    <location>
        <begin position="63"/>
        <end position="84"/>
    </location>
</feature>